<dbReference type="EMBL" id="CP071247">
    <property type="protein sequence ID" value="QSP94917.1"/>
    <property type="molecule type" value="Genomic_DNA"/>
</dbReference>
<evidence type="ECO:0000313" key="2">
    <source>
        <dbReference type="Proteomes" id="UP000663555"/>
    </source>
</evidence>
<evidence type="ECO:0000313" key="1">
    <source>
        <dbReference type="EMBL" id="QSP94917.1"/>
    </source>
</evidence>
<dbReference type="RefSeq" id="WP_206644124.1">
    <property type="nucleotide sequence ID" value="NZ_CP071247.1"/>
</dbReference>
<reference evidence="1 2" key="1">
    <citation type="submission" date="2021-03" db="EMBL/GenBank/DDBJ databases">
        <title>Genome sequencing of Marinobacter sp. LPB0319.</title>
        <authorList>
            <person name="Kim J."/>
        </authorList>
    </citation>
    <scope>NUCLEOTIDE SEQUENCE [LARGE SCALE GENOMIC DNA]</scope>
    <source>
        <strain evidence="1 2">LPB0319</strain>
    </source>
</reference>
<name>A0ABX7MRD4_9GAMM</name>
<sequence>MTRFKLASVAIGGTVVIAAAAAIWIYTTDTPNLAEQAPAPKPGVIAIPQAVAPDDPAITLEQQQLLQAPETLTFARQLEFQGDVRAFFQQADRLTMEELTAQAAALKAQLTDYEEADQVTAAEALLVRIAIAKLEYPDEAEQKAAAEALIEHYQAESDARHQAWLAEPKPRFEAYKRQEKQIVEEVMGMQSIPGGLDRSEYLRQRLQQARIAAENSSGTR</sequence>
<dbReference type="Proteomes" id="UP000663555">
    <property type="component" value="Chromosome"/>
</dbReference>
<protein>
    <recommendedName>
        <fullName evidence="3">Lipase chaperone</fullName>
    </recommendedName>
</protein>
<proteinExistence type="predicted"/>
<gene>
    <name evidence="1" type="ORF">LPB19_00370</name>
</gene>
<evidence type="ECO:0008006" key="3">
    <source>
        <dbReference type="Google" id="ProtNLM"/>
    </source>
</evidence>
<accession>A0ABX7MRD4</accession>
<keyword evidence="2" id="KW-1185">Reference proteome</keyword>
<organism evidence="1 2">
    <name type="scientific">Marinobacter salinisoli</name>
    <dbReference type="NCBI Taxonomy" id="2769486"/>
    <lineage>
        <taxon>Bacteria</taxon>
        <taxon>Pseudomonadati</taxon>
        <taxon>Pseudomonadota</taxon>
        <taxon>Gammaproteobacteria</taxon>
        <taxon>Pseudomonadales</taxon>
        <taxon>Marinobacteraceae</taxon>
        <taxon>Marinobacter</taxon>
    </lineage>
</organism>